<feature type="compositionally biased region" description="Basic and acidic residues" evidence="1">
    <location>
        <begin position="136"/>
        <end position="145"/>
    </location>
</feature>
<feature type="compositionally biased region" description="Polar residues" evidence="1">
    <location>
        <begin position="21"/>
        <end position="36"/>
    </location>
</feature>
<protein>
    <submittedName>
        <fullName evidence="3">Uncharacterized protein</fullName>
    </submittedName>
</protein>
<organism evidence="2 3">
    <name type="scientific">Ascaris lumbricoides</name>
    <name type="common">Giant roundworm</name>
    <dbReference type="NCBI Taxonomy" id="6252"/>
    <lineage>
        <taxon>Eukaryota</taxon>
        <taxon>Metazoa</taxon>
        <taxon>Ecdysozoa</taxon>
        <taxon>Nematoda</taxon>
        <taxon>Chromadorea</taxon>
        <taxon>Rhabditida</taxon>
        <taxon>Spirurina</taxon>
        <taxon>Ascaridomorpha</taxon>
        <taxon>Ascaridoidea</taxon>
        <taxon>Ascarididae</taxon>
        <taxon>Ascaris</taxon>
    </lineage>
</organism>
<keyword evidence="2" id="KW-1185">Reference proteome</keyword>
<evidence type="ECO:0000313" key="3">
    <source>
        <dbReference type="WBParaSite" id="ALUE_0001990601-mRNA-1"/>
    </source>
</evidence>
<evidence type="ECO:0000313" key="2">
    <source>
        <dbReference type="Proteomes" id="UP000036681"/>
    </source>
</evidence>
<feature type="region of interest" description="Disordered" evidence="1">
    <location>
        <begin position="1"/>
        <end position="67"/>
    </location>
</feature>
<sequence length="260" mass="29391">MNQRSVVRRRSNKEPVPAAWDSSNHESFFSQTQRENSFFDRSDSPESQRSFFTLREQEEPYPIALDEKSSRSFFKSTHYDEPFSRSPIEQGSFFTQGKQEDDGFAEDSSDEAYREGVVGSATSAVDRHGRSSKKKSPADAEAAVHERRPTIDKVVGWIVSRLPGAIWNRPKKKKLVRLLWESRALGVVAHAPIRRNLELILLRSSARARAFTDRNRMLATLVANAATCLFKCDILSAVAFRANSVGIQDGVVDINQRRTV</sequence>
<feature type="compositionally biased region" description="Polar residues" evidence="1">
    <location>
        <begin position="87"/>
        <end position="97"/>
    </location>
</feature>
<accession>A0A0M3IMC8</accession>
<feature type="compositionally biased region" description="Basic and acidic residues" evidence="1">
    <location>
        <begin position="37"/>
        <end position="46"/>
    </location>
</feature>
<dbReference type="AlphaFoldDB" id="A0A0M3IMC8"/>
<feature type="compositionally biased region" description="Basic residues" evidence="1">
    <location>
        <begin position="1"/>
        <end position="11"/>
    </location>
</feature>
<name>A0A0M3IMC8_ASCLU</name>
<dbReference type="Proteomes" id="UP000036681">
    <property type="component" value="Unplaced"/>
</dbReference>
<dbReference type="WBParaSite" id="ALUE_0001990601-mRNA-1">
    <property type="protein sequence ID" value="ALUE_0001990601-mRNA-1"/>
    <property type="gene ID" value="ALUE_0001990601"/>
</dbReference>
<proteinExistence type="predicted"/>
<feature type="region of interest" description="Disordered" evidence="1">
    <location>
        <begin position="85"/>
        <end position="145"/>
    </location>
</feature>
<evidence type="ECO:0000256" key="1">
    <source>
        <dbReference type="SAM" id="MobiDB-lite"/>
    </source>
</evidence>
<reference evidence="3" key="1">
    <citation type="submission" date="2017-02" db="UniProtKB">
        <authorList>
            <consortium name="WormBaseParasite"/>
        </authorList>
    </citation>
    <scope>IDENTIFICATION</scope>
</reference>